<gene>
    <name evidence="1" type="ORF">E2C01_030933</name>
</gene>
<evidence type="ECO:0000313" key="1">
    <source>
        <dbReference type="EMBL" id="MPC37453.1"/>
    </source>
</evidence>
<comment type="caution">
    <text evidence="1">The sequence shown here is derived from an EMBL/GenBank/DDBJ whole genome shotgun (WGS) entry which is preliminary data.</text>
</comment>
<dbReference type="EMBL" id="VSRR010003788">
    <property type="protein sequence ID" value="MPC37453.1"/>
    <property type="molecule type" value="Genomic_DNA"/>
</dbReference>
<accession>A0A5B7EX69</accession>
<reference evidence="1 2" key="1">
    <citation type="submission" date="2019-05" db="EMBL/GenBank/DDBJ databases">
        <title>Another draft genome of Portunus trituberculatus and its Hox gene families provides insights of decapod evolution.</title>
        <authorList>
            <person name="Jeong J.-H."/>
            <person name="Song I."/>
            <person name="Kim S."/>
            <person name="Choi T."/>
            <person name="Kim D."/>
            <person name="Ryu S."/>
            <person name="Kim W."/>
        </authorList>
    </citation>
    <scope>NUCLEOTIDE SEQUENCE [LARGE SCALE GENOMIC DNA]</scope>
    <source>
        <tissue evidence="1">Muscle</tissue>
    </source>
</reference>
<organism evidence="1 2">
    <name type="scientific">Portunus trituberculatus</name>
    <name type="common">Swimming crab</name>
    <name type="synonym">Neptunus trituberculatus</name>
    <dbReference type="NCBI Taxonomy" id="210409"/>
    <lineage>
        <taxon>Eukaryota</taxon>
        <taxon>Metazoa</taxon>
        <taxon>Ecdysozoa</taxon>
        <taxon>Arthropoda</taxon>
        <taxon>Crustacea</taxon>
        <taxon>Multicrustacea</taxon>
        <taxon>Malacostraca</taxon>
        <taxon>Eumalacostraca</taxon>
        <taxon>Eucarida</taxon>
        <taxon>Decapoda</taxon>
        <taxon>Pleocyemata</taxon>
        <taxon>Brachyura</taxon>
        <taxon>Eubrachyura</taxon>
        <taxon>Portunoidea</taxon>
        <taxon>Portunidae</taxon>
        <taxon>Portuninae</taxon>
        <taxon>Portunus</taxon>
    </lineage>
</organism>
<dbReference type="Proteomes" id="UP000324222">
    <property type="component" value="Unassembled WGS sequence"/>
</dbReference>
<proteinExistence type="predicted"/>
<protein>
    <submittedName>
        <fullName evidence="1">Uncharacterized protein</fullName>
    </submittedName>
</protein>
<dbReference type="AlphaFoldDB" id="A0A5B7EX69"/>
<keyword evidence="2" id="KW-1185">Reference proteome</keyword>
<name>A0A5B7EX69_PORTR</name>
<sequence length="69" mass="8169">MCIIYDHLLLTQQVQQLIETDLWLPQALREDFLFESLREPPMSDKLSKTSSVTWGFGSFRLPSRLKEER</sequence>
<evidence type="ECO:0000313" key="2">
    <source>
        <dbReference type="Proteomes" id="UP000324222"/>
    </source>
</evidence>